<dbReference type="PANTHER" id="PTHR11358:SF26">
    <property type="entry name" value="GUANIDINO ACID HYDROLASE, MITOCHONDRIAL"/>
    <property type="match status" value="1"/>
</dbReference>
<reference evidence="4" key="1">
    <citation type="submission" date="2020-05" db="EMBL/GenBank/DDBJ databases">
        <authorList>
            <person name="Chiriac C."/>
            <person name="Salcher M."/>
            <person name="Ghai R."/>
            <person name="Kavagutti S V."/>
        </authorList>
    </citation>
    <scope>NUCLEOTIDE SEQUENCE</scope>
</reference>
<evidence type="ECO:0000313" key="4">
    <source>
        <dbReference type="EMBL" id="CAB4555759.1"/>
    </source>
</evidence>
<keyword evidence="2" id="KW-0479">Metal-binding</keyword>
<dbReference type="CDD" id="cd09990">
    <property type="entry name" value="Agmatinase-like"/>
    <property type="match status" value="1"/>
</dbReference>
<dbReference type="PROSITE" id="PS01053">
    <property type="entry name" value="ARGINASE_1"/>
    <property type="match status" value="1"/>
</dbReference>
<dbReference type="NCBIfam" id="TIGR01230">
    <property type="entry name" value="agmatinase"/>
    <property type="match status" value="1"/>
</dbReference>
<dbReference type="GO" id="GO:0008783">
    <property type="term" value="F:agmatinase activity"/>
    <property type="evidence" value="ECO:0007669"/>
    <property type="project" value="TreeGrafter"/>
</dbReference>
<dbReference type="PROSITE" id="PS51409">
    <property type="entry name" value="ARGINASE_2"/>
    <property type="match status" value="1"/>
</dbReference>
<sequence>MREQLELGYVFGSVLTFAQRPLVTEVQQLADWQADVAVLGAPFDLGTTNRPGARFGPRALRTDAYECGTFHLDLGLEIFDFLEVVDVGDAYCPSGMVQESLDNIKAKVASVVQHGILPVVIGGDHTVTWPAATAVAEHHGFGRVGMVHFDAHADTADTIDGNLASHGTPMRRLIESGAIPGKNFVQIGLRGYWPGQDVWDWMAEQGMRWHLMDEVHHRGLDAVLTDAIAEAMDGVDHLYVSVDIDCLDPAFAPGTGTPEPGGLTSADLLRALRRLARETPLVGFDVMEVAPAYDHADCTVNVAHRCIMEVLAGLASVRRDAGRINPTAGGGTR</sequence>
<evidence type="ECO:0000256" key="1">
    <source>
        <dbReference type="ARBA" id="ARBA00009227"/>
    </source>
</evidence>
<dbReference type="SUPFAM" id="SSF52768">
    <property type="entry name" value="Arginase/deacetylase"/>
    <property type="match status" value="1"/>
</dbReference>
<dbReference type="Pfam" id="PF00491">
    <property type="entry name" value="Arginase"/>
    <property type="match status" value="1"/>
</dbReference>
<dbReference type="PANTHER" id="PTHR11358">
    <property type="entry name" value="ARGINASE/AGMATINASE"/>
    <property type="match status" value="1"/>
</dbReference>
<dbReference type="AlphaFoldDB" id="A0A6J6CZB6"/>
<comment type="similarity">
    <text evidence="1">Belongs to the arginase family. Agmatinase subfamily.</text>
</comment>
<dbReference type="GO" id="GO:0046872">
    <property type="term" value="F:metal ion binding"/>
    <property type="evidence" value="ECO:0007669"/>
    <property type="project" value="UniProtKB-KW"/>
</dbReference>
<organism evidence="4">
    <name type="scientific">freshwater metagenome</name>
    <dbReference type="NCBI Taxonomy" id="449393"/>
    <lineage>
        <taxon>unclassified sequences</taxon>
        <taxon>metagenomes</taxon>
        <taxon>ecological metagenomes</taxon>
    </lineage>
</organism>
<name>A0A6J6CZB6_9ZZZZ</name>
<dbReference type="InterPro" id="IPR020855">
    <property type="entry name" value="Ureohydrolase_Mn_BS"/>
</dbReference>
<evidence type="ECO:0000256" key="3">
    <source>
        <dbReference type="ARBA" id="ARBA00022801"/>
    </source>
</evidence>
<dbReference type="InterPro" id="IPR005925">
    <property type="entry name" value="Agmatinase-rel"/>
</dbReference>
<evidence type="ECO:0000256" key="2">
    <source>
        <dbReference type="ARBA" id="ARBA00022723"/>
    </source>
</evidence>
<accession>A0A6J6CZB6</accession>
<protein>
    <submittedName>
        <fullName evidence="4">Unannotated protein</fullName>
    </submittedName>
</protein>
<dbReference type="InterPro" id="IPR006035">
    <property type="entry name" value="Ureohydrolase"/>
</dbReference>
<gene>
    <name evidence="4" type="ORF">UFOPK1493_01394</name>
</gene>
<dbReference type="PIRSF" id="PIRSF036979">
    <property type="entry name" value="Arginase"/>
    <property type="match status" value="1"/>
</dbReference>
<dbReference type="EMBL" id="CAEZSR010000040">
    <property type="protein sequence ID" value="CAB4555759.1"/>
    <property type="molecule type" value="Genomic_DNA"/>
</dbReference>
<dbReference type="PRINTS" id="PR00116">
    <property type="entry name" value="ARGINASE"/>
</dbReference>
<proteinExistence type="inferred from homology"/>
<keyword evidence="3" id="KW-0378">Hydrolase</keyword>
<dbReference type="Gene3D" id="3.40.800.10">
    <property type="entry name" value="Ureohydrolase domain"/>
    <property type="match status" value="1"/>
</dbReference>
<dbReference type="GO" id="GO:0033389">
    <property type="term" value="P:putrescine biosynthetic process from arginine, via agmatine"/>
    <property type="evidence" value="ECO:0007669"/>
    <property type="project" value="TreeGrafter"/>
</dbReference>
<dbReference type="InterPro" id="IPR023696">
    <property type="entry name" value="Ureohydrolase_dom_sf"/>
</dbReference>